<evidence type="ECO:0000256" key="1">
    <source>
        <dbReference type="SAM" id="MobiDB-lite"/>
    </source>
</evidence>
<keyword evidence="3" id="KW-1185">Reference proteome</keyword>
<feature type="compositionally biased region" description="Low complexity" evidence="1">
    <location>
        <begin position="519"/>
        <end position="535"/>
    </location>
</feature>
<dbReference type="Pfam" id="PF05136">
    <property type="entry name" value="Phage_portal_2"/>
    <property type="match status" value="1"/>
</dbReference>
<dbReference type="InterPro" id="IPR006429">
    <property type="entry name" value="Phage_lambda_portal"/>
</dbReference>
<protein>
    <submittedName>
        <fullName evidence="2">Phage portal protein, lambda family</fullName>
    </submittedName>
</protein>
<proteinExistence type="predicted"/>
<feature type="region of interest" description="Disordered" evidence="1">
    <location>
        <begin position="491"/>
        <end position="547"/>
    </location>
</feature>
<dbReference type="OrthoDB" id="9770450at2"/>
<accession>A0A2K4ZHV0</accession>
<gene>
    <name evidence="2" type="ORF">AMURIS_02786</name>
</gene>
<organism evidence="2 3">
    <name type="scientific">Acetatifactor muris</name>
    <dbReference type="NCBI Taxonomy" id="879566"/>
    <lineage>
        <taxon>Bacteria</taxon>
        <taxon>Bacillati</taxon>
        <taxon>Bacillota</taxon>
        <taxon>Clostridia</taxon>
        <taxon>Lachnospirales</taxon>
        <taxon>Lachnospiraceae</taxon>
        <taxon>Acetatifactor</taxon>
    </lineage>
</organism>
<dbReference type="Proteomes" id="UP000236311">
    <property type="component" value="Unassembled WGS sequence"/>
</dbReference>
<name>A0A2K4ZHV0_9FIRM</name>
<dbReference type="GO" id="GO:0019068">
    <property type="term" value="P:virion assembly"/>
    <property type="evidence" value="ECO:0007669"/>
    <property type="project" value="InterPro"/>
</dbReference>
<dbReference type="AlphaFoldDB" id="A0A2K4ZHV0"/>
<dbReference type="RefSeq" id="WP_103240127.1">
    <property type="nucleotide sequence ID" value="NZ_JANJZD010000012.1"/>
</dbReference>
<reference evidence="2 3" key="1">
    <citation type="submission" date="2018-01" db="EMBL/GenBank/DDBJ databases">
        <authorList>
            <person name="Gaut B.S."/>
            <person name="Morton B.R."/>
            <person name="Clegg M.T."/>
            <person name="Duvall M.R."/>
        </authorList>
    </citation>
    <scope>NUCLEOTIDE SEQUENCE [LARGE SCALE GENOMIC DNA]</scope>
    <source>
        <strain evidence="2">GP69</strain>
    </source>
</reference>
<dbReference type="GO" id="GO:0005198">
    <property type="term" value="F:structural molecule activity"/>
    <property type="evidence" value="ECO:0007669"/>
    <property type="project" value="InterPro"/>
</dbReference>
<dbReference type="NCBIfam" id="TIGR01539">
    <property type="entry name" value="portal_lambda"/>
    <property type="match status" value="1"/>
</dbReference>
<evidence type="ECO:0000313" key="2">
    <source>
        <dbReference type="EMBL" id="SOY30063.1"/>
    </source>
</evidence>
<dbReference type="EMBL" id="OFSM01000013">
    <property type="protein sequence ID" value="SOY30063.1"/>
    <property type="molecule type" value="Genomic_DNA"/>
</dbReference>
<sequence>MGNVLDNIIGFISPAAGARREAWRQYLDEQRHYDAGSYDRLNAGWVAYNQSAEQTDRYSRDTIRARARDLERNSDMANSIIGAYRRNVVGHGWTLRARTSNETLNKKIQEAWAEWCKRKNCDVTETQSFNQMLRMAERRKKVDGGILFKKCYTGGGLLPFKLQALEVDELDTGRVAPHNPKCRVIGGIELNTYNKPVGYWIRQYNVDGFGQIDPVYVPAKDIIYFFTKDRPSQVREMSDLAPTITRVRDANEFMTAVSVKERIAACLAVFVKKIIPTTGNFARGINQDSRPREDYDGKRISPGMIKELNAGDEIQVVNPTGQATDAASYIKLQQRLIGAGQGLSYEATSRDMSQSNYSSARQGIIEDGQTYIEDIELLQEVVMDEVYETFIISGVLSGLFNIPGFWEDKQKYFKHEWVAAPKKWIDPSKEAMATKIALQTGQKTYPQIAAENGKDWKEQIDETVAVLEYAREKGLEMGGVIFDRTEADLTPADEKDKQDPAAVPAPADQGGGNQPPGQPAEQQPGNQPAEQPAAGDGQQEGKSNKGV</sequence>
<evidence type="ECO:0000313" key="3">
    <source>
        <dbReference type="Proteomes" id="UP000236311"/>
    </source>
</evidence>